<dbReference type="FunCoup" id="A0A7I4DVV2">
    <property type="interactions" value="4254"/>
</dbReference>
<dbReference type="EnsemblPlants" id="Pp3c5_9070V3.7">
    <property type="protein sequence ID" value="Pp3c5_9070V3.7"/>
    <property type="gene ID" value="Pp3c5_9070"/>
</dbReference>
<dbReference type="EnsemblPlants" id="Pp3c5_9070V3.5">
    <property type="protein sequence ID" value="Pp3c5_9070V3.5"/>
    <property type="gene ID" value="Pp3c5_9070"/>
</dbReference>
<dbReference type="InterPro" id="IPR002013">
    <property type="entry name" value="SAC_dom"/>
</dbReference>
<reference evidence="8 9" key="1">
    <citation type="journal article" date="2008" name="Science">
        <title>The Physcomitrella genome reveals evolutionary insights into the conquest of land by plants.</title>
        <authorList>
            <person name="Rensing S."/>
            <person name="Lang D."/>
            <person name="Zimmer A."/>
            <person name="Terry A."/>
            <person name="Salamov A."/>
            <person name="Shapiro H."/>
            <person name="Nishiyama T."/>
            <person name="Perroud P.-F."/>
            <person name="Lindquist E."/>
            <person name="Kamisugi Y."/>
            <person name="Tanahashi T."/>
            <person name="Sakakibara K."/>
            <person name="Fujita T."/>
            <person name="Oishi K."/>
            <person name="Shin-I T."/>
            <person name="Kuroki Y."/>
            <person name="Toyoda A."/>
            <person name="Suzuki Y."/>
            <person name="Hashimoto A."/>
            <person name="Yamaguchi K."/>
            <person name="Sugano A."/>
            <person name="Kohara Y."/>
            <person name="Fujiyama A."/>
            <person name="Anterola A."/>
            <person name="Aoki S."/>
            <person name="Ashton N."/>
            <person name="Barbazuk W.B."/>
            <person name="Barker E."/>
            <person name="Bennetzen J."/>
            <person name="Bezanilla M."/>
            <person name="Blankenship R."/>
            <person name="Cho S.H."/>
            <person name="Dutcher S."/>
            <person name="Estelle M."/>
            <person name="Fawcett J.A."/>
            <person name="Gundlach H."/>
            <person name="Hanada K."/>
            <person name="Heyl A."/>
            <person name="Hicks K.A."/>
            <person name="Hugh J."/>
            <person name="Lohr M."/>
            <person name="Mayer K."/>
            <person name="Melkozernov A."/>
            <person name="Murata T."/>
            <person name="Nelson D."/>
            <person name="Pils B."/>
            <person name="Prigge M."/>
            <person name="Reiss B."/>
            <person name="Renner T."/>
            <person name="Rombauts S."/>
            <person name="Rushton P."/>
            <person name="Sanderfoot A."/>
            <person name="Schween G."/>
            <person name="Shiu S.-H."/>
            <person name="Stueber K."/>
            <person name="Theodoulou F.L."/>
            <person name="Tu H."/>
            <person name="Van de Peer Y."/>
            <person name="Verrier P.J."/>
            <person name="Waters E."/>
            <person name="Wood A."/>
            <person name="Yang L."/>
            <person name="Cove D."/>
            <person name="Cuming A."/>
            <person name="Hasebe M."/>
            <person name="Lucas S."/>
            <person name="Mishler D.B."/>
            <person name="Reski R."/>
            <person name="Grigoriev I."/>
            <person name="Quatrano R.S."/>
            <person name="Boore J.L."/>
        </authorList>
    </citation>
    <scope>NUCLEOTIDE SEQUENCE [LARGE SCALE GENOMIC DNA]</scope>
    <source>
        <strain evidence="8 9">cv. Gransden 2004</strain>
    </source>
</reference>
<dbReference type="GO" id="GO:0043813">
    <property type="term" value="F:phosphatidylinositol-3,5-bisphosphate 5-phosphatase activity"/>
    <property type="evidence" value="ECO:0000318"/>
    <property type="project" value="GO_Central"/>
</dbReference>
<dbReference type="PROSITE" id="PS50275">
    <property type="entry name" value="SAC"/>
    <property type="match status" value="1"/>
</dbReference>
<sequence length="929" mass="105347">MAPTSASTPRKPVVTPNSDLDSAVHSLEKFTLYETQANYYLIGRDKRKQHWQVLKIDRTEASALNVVEDPVIYTDAECKRLLTCIAEGNKPTGGLKLVTKAYGIVGFIKFKESYYMILVTKRRQIGTVCGRAIYRIEESQFITVPHSTVQTEASYSKVELRYKKLLLAVDLTKDFYFSYTYRIMHSMQTNAMVLDDDQIPYDNMFVWNAFLTRGIRQTLRNTRWTLALVHGFFQQEKLSIFGRIFVITLIGRRSRHFAGTRYLKRGVNDKGRVANDVETEQLVMNEETGIGPGTGQISSVVQHRGSIPLFWSQEMSRLSPKPDIILQRFDPTYHATKLHFDNLSNRYGNPIIILSLIKTVEKRPREMMLRREYANAVGYLNQSLPEDRQLKFIHWDFHKFAKSGNKSANVLAVLGGVAADALDLTGFYYSGKPLISKKNTQQSLISTTPVIPPGRKSPLRDRSSSLDLDRRLALDLGGRHLSMDLTSLYSATGSSSTNGRNGALEVEQKDLNIDPLRKPRYQSGVLRTNCIDCLDRTNVAQYAYGLEALGRQLQACGLIDCPKIDPDCEVAAALMDMYHNMGDCLALQYGGSEAHNYVFPERQGKWKATTHSQEFFKSIRRYYSNTITDGEKQDAMNLFLGHFQPQEGKPDLWELETDYYLHVSGQGEESLLEQRTTRIPSRKPSFSSQKSRNRTLFSVSPYDEDFRRLKMTSFDKLQATRGSVKSVRMYGDSGFKRRAVAGVASDAAEVQLKSPNWLYGQRKPEDSGPANVDSPISVKPLATKKEKNEQEFENLDWLTTLCPYSEEELFTRYVLMGLNEDDSWYGTRLLPGTVNSSEANRHYMECCQGPPRDFEDVSSSRGAVSFQSVCELIHFDEDMVKLAMEAALSQFKSIESSDFHLAGDAPALNSTSDFDKRFLVDHKLCQVLS</sequence>
<dbReference type="Pfam" id="PF02383">
    <property type="entry name" value="Syja_N"/>
    <property type="match status" value="1"/>
</dbReference>
<dbReference type="EMBL" id="ABEU02000005">
    <property type="status" value="NOT_ANNOTATED_CDS"/>
    <property type="molecule type" value="Genomic_DNA"/>
</dbReference>
<dbReference type="GO" id="GO:0046856">
    <property type="term" value="P:phosphatidylinositol dephosphorylation"/>
    <property type="evidence" value="ECO:0000318"/>
    <property type="project" value="GO_Central"/>
</dbReference>
<dbReference type="OrthoDB" id="405996at2759"/>
<dbReference type="Gramene" id="Pp3c5_9070V3.7">
    <property type="protein sequence ID" value="Pp3c5_9070V3.7"/>
    <property type="gene ID" value="Pp3c5_9070"/>
</dbReference>
<organism evidence="8 9">
    <name type="scientific">Physcomitrium patens</name>
    <name type="common">Spreading-leaved earth moss</name>
    <name type="synonym">Physcomitrella patens</name>
    <dbReference type="NCBI Taxonomy" id="3218"/>
    <lineage>
        <taxon>Eukaryota</taxon>
        <taxon>Viridiplantae</taxon>
        <taxon>Streptophyta</taxon>
        <taxon>Embryophyta</taxon>
        <taxon>Bryophyta</taxon>
        <taxon>Bryophytina</taxon>
        <taxon>Bryopsida</taxon>
        <taxon>Funariidae</taxon>
        <taxon>Funariales</taxon>
        <taxon>Funariaceae</taxon>
        <taxon>Physcomitrium</taxon>
    </lineage>
</organism>
<evidence type="ECO:0000256" key="3">
    <source>
        <dbReference type="ARBA" id="ARBA00023136"/>
    </source>
</evidence>
<dbReference type="KEGG" id="ppp:112282094"/>
<feature type="region of interest" description="Disordered" evidence="6">
    <location>
        <begin position="672"/>
        <end position="692"/>
    </location>
</feature>
<dbReference type="InterPro" id="IPR043573">
    <property type="entry name" value="Fig4-like"/>
</dbReference>
<evidence type="ECO:0000313" key="9">
    <source>
        <dbReference type="Proteomes" id="UP000006727"/>
    </source>
</evidence>
<dbReference type="OMA" id="KFLVCYF"/>
<feature type="compositionally biased region" description="Polar residues" evidence="6">
    <location>
        <begin position="440"/>
        <end position="449"/>
    </location>
</feature>
<gene>
    <name evidence="8" type="primary">LOC112282094</name>
</gene>
<evidence type="ECO:0000256" key="4">
    <source>
        <dbReference type="ARBA" id="ARBA00023337"/>
    </source>
</evidence>
<dbReference type="PANTHER" id="PTHR45738">
    <property type="entry name" value="POLYPHOSPHOINOSITIDE PHOSPHATASE"/>
    <property type="match status" value="1"/>
</dbReference>
<evidence type="ECO:0000259" key="7">
    <source>
        <dbReference type="PROSITE" id="PS50275"/>
    </source>
</evidence>
<dbReference type="GeneID" id="112282094"/>
<feature type="compositionally biased region" description="Polar residues" evidence="6">
    <location>
        <begin position="673"/>
        <end position="692"/>
    </location>
</feature>
<feature type="region of interest" description="Disordered" evidence="6">
    <location>
        <begin position="440"/>
        <end position="463"/>
    </location>
</feature>
<dbReference type="Gramene" id="Pp3c5_9070V3.6">
    <property type="protein sequence ID" value="Pp3c5_9070V3.6"/>
    <property type="gene ID" value="Pp3c5_9070"/>
</dbReference>
<reference evidence="8" key="3">
    <citation type="submission" date="2020-12" db="UniProtKB">
        <authorList>
            <consortium name="EnsemblPlants"/>
        </authorList>
    </citation>
    <scope>IDENTIFICATION</scope>
</reference>
<comment type="subcellular location">
    <subcellularLocation>
        <location evidence="1">Vacuole membrane</location>
        <topology evidence="1">Peripheral membrane protein</topology>
    </subcellularLocation>
</comment>
<dbReference type="AlphaFoldDB" id="A0A7I4DVV2"/>
<reference evidence="8 9" key="2">
    <citation type="journal article" date="2018" name="Plant J.">
        <title>The Physcomitrella patens chromosome-scale assembly reveals moss genome structure and evolution.</title>
        <authorList>
            <person name="Lang D."/>
            <person name="Ullrich K.K."/>
            <person name="Murat F."/>
            <person name="Fuchs J."/>
            <person name="Jenkins J."/>
            <person name="Haas F.B."/>
            <person name="Piednoel M."/>
            <person name="Gundlach H."/>
            <person name="Van Bel M."/>
            <person name="Meyberg R."/>
            <person name="Vives C."/>
            <person name="Morata J."/>
            <person name="Symeonidi A."/>
            <person name="Hiss M."/>
            <person name="Muchero W."/>
            <person name="Kamisugi Y."/>
            <person name="Saleh O."/>
            <person name="Blanc G."/>
            <person name="Decker E.L."/>
            <person name="van Gessel N."/>
            <person name="Grimwood J."/>
            <person name="Hayes R.D."/>
            <person name="Graham S.W."/>
            <person name="Gunter L.E."/>
            <person name="McDaniel S.F."/>
            <person name="Hoernstein S.N.W."/>
            <person name="Larsson A."/>
            <person name="Li F.W."/>
            <person name="Perroud P.F."/>
            <person name="Phillips J."/>
            <person name="Ranjan P."/>
            <person name="Rokshar D.S."/>
            <person name="Rothfels C.J."/>
            <person name="Schneider L."/>
            <person name="Shu S."/>
            <person name="Stevenson D.W."/>
            <person name="Thummler F."/>
            <person name="Tillich M."/>
            <person name="Villarreal Aguilar J.C."/>
            <person name="Widiez T."/>
            <person name="Wong G.K."/>
            <person name="Wymore A."/>
            <person name="Zhang Y."/>
            <person name="Zimmer A.D."/>
            <person name="Quatrano R.S."/>
            <person name="Mayer K.F.X."/>
            <person name="Goodstein D."/>
            <person name="Casacuberta J.M."/>
            <person name="Vandepoele K."/>
            <person name="Reski R."/>
            <person name="Cuming A.C."/>
            <person name="Tuskan G.A."/>
            <person name="Maumus F."/>
            <person name="Salse J."/>
            <person name="Schmutz J."/>
            <person name="Rensing S.A."/>
        </authorList>
    </citation>
    <scope>NUCLEOTIDE SEQUENCE [LARGE SCALE GENOMIC DNA]</scope>
    <source>
        <strain evidence="8 9">cv. Gransden 2004</strain>
    </source>
</reference>
<dbReference type="RefSeq" id="XP_024375072.1">
    <property type="nucleotide sequence ID" value="XM_024519304.2"/>
</dbReference>
<keyword evidence="9" id="KW-1185">Reference proteome</keyword>
<dbReference type="EnsemblPlants" id="Pp3c5_9070V3.9">
    <property type="protein sequence ID" value="Pp3c5_9070V3.9"/>
    <property type="gene ID" value="Pp3c5_9070"/>
</dbReference>
<comment type="catalytic activity">
    <reaction evidence="4">
        <text>a 1,2-diacyl-sn-glycero-3-phospho-(1D-myo-inositol-3,5-bisphosphate) + H2O = a 1,2-diacyl-sn-glycero-3-phospho-(1D-myo-inositol-3-phosphate) + phosphate</text>
        <dbReference type="Rhea" id="RHEA:32955"/>
        <dbReference type="ChEBI" id="CHEBI:15377"/>
        <dbReference type="ChEBI" id="CHEBI:43474"/>
        <dbReference type="ChEBI" id="CHEBI:57923"/>
        <dbReference type="ChEBI" id="CHEBI:58088"/>
    </reaction>
</comment>
<evidence type="ECO:0000256" key="1">
    <source>
        <dbReference type="ARBA" id="ARBA00004148"/>
    </source>
</evidence>
<evidence type="ECO:0000256" key="5">
    <source>
        <dbReference type="ARBA" id="ARBA00023464"/>
    </source>
</evidence>
<dbReference type="Proteomes" id="UP000006727">
    <property type="component" value="Chromosome 5"/>
</dbReference>
<comment type="subunit">
    <text evidence="5">Component of the PI(3,5)P2 regulatory complex at least composed of ATG18, SAC/FIG4, FAB1 and VAC14.</text>
</comment>
<evidence type="ECO:0000256" key="6">
    <source>
        <dbReference type="SAM" id="MobiDB-lite"/>
    </source>
</evidence>
<dbReference type="Gramene" id="Pp3c5_9070V3.9">
    <property type="protein sequence ID" value="Pp3c5_9070V3.9"/>
    <property type="gene ID" value="Pp3c5_9070"/>
</dbReference>
<keyword evidence="3" id="KW-0472">Membrane</keyword>
<evidence type="ECO:0000256" key="2">
    <source>
        <dbReference type="ARBA" id="ARBA00022801"/>
    </source>
</evidence>
<keyword evidence="2" id="KW-0378">Hydrolase</keyword>
<dbReference type="EnsemblPlants" id="Pp3c5_9070V3.6">
    <property type="protein sequence ID" value="Pp3c5_9070V3.6"/>
    <property type="gene ID" value="Pp3c5_9070"/>
</dbReference>
<protein>
    <recommendedName>
        <fullName evidence="7">SAC domain-containing protein</fullName>
    </recommendedName>
</protein>
<name>A0A7I4DVV2_PHYPA</name>
<evidence type="ECO:0000313" key="8">
    <source>
        <dbReference type="EnsemblPlants" id="Pp3c5_9070V3.5"/>
    </source>
</evidence>
<feature type="domain" description="SAC" evidence="7">
    <location>
        <begin position="166"/>
        <end position="591"/>
    </location>
</feature>
<dbReference type="GO" id="GO:0005774">
    <property type="term" value="C:vacuolar membrane"/>
    <property type="evidence" value="ECO:0007669"/>
    <property type="project" value="UniProtKB-SubCell"/>
</dbReference>
<dbReference type="PANTHER" id="PTHR45738:SF5">
    <property type="entry name" value="POLYPHOSPHOINOSITIDE PHOSPHATASE"/>
    <property type="match status" value="1"/>
</dbReference>
<dbReference type="Gramene" id="Pp3c5_9070V3.5">
    <property type="protein sequence ID" value="Pp3c5_9070V3.5"/>
    <property type="gene ID" value="Pp3c5_9070"/>
</dbReference>
<proteinExistence type="predicted"/>
<accession>A0A7I4DVV2</accession>